<evidence type="ECO:0000256" key="1">
    <source>
        <dbReference type="SAM" id="MobiDB-lite"/>
    </source>
</evidence>
<dbReference type="EMBL" id="CP102480">
    <property type="protein sequence ID" value="UUX50279.1"/>
    <property type="molecule type" value="Genomic_DNA"/>
</dbReference>
<dbReference type="InterPro" id="IPR011681">
    <property type="entry name" value="GcrA"/>
</dbReference>
<accession>A0A9J7ASM6</accession>
<evidence type="ECO:0000313" key="2">
    <source>
        <dbReference type="EMBL" id="UUX50279.1"/>
    </source>
</evidence>
<keyword evidence="3" id="KW-1185">Reference proteome</keyword>
<dbReference type="KEGG" id="naci:NUH88_01005"/>
<dbReference type="Pfam" id="PF07750">
    <property type="entry name" value="GcrA"/>
    <property type="match status" value="2"/>
</dbReference>
<dbReference type="RefSeq" id="WP_257769406.1">
    <property type="nucleotide sequence ID" value="NZ_CP102480.1"/>
</dbReference>
<feature type="region of interest" description="Disordered" evidence="1">
    <location>
        <begin position="52"/>
        <end position="73"/>
    </location>
</feature>
<name>A0A9J7ASM6_9PROT</name>
<dbReference type="Gene3D" id="1.10.10.60">
    <property type="entry name" value="Homeodomain-like"/>
    <property type="match status" value="1"/>
</dbReference>
<reference evidence="2" key="1">
    <citation type="submission" date="2022-08" db="EMBL/GenBank/DDBJ databases">
        <title>Nisaea acidiphila sp. nov., isolated from a marine algal debris and emended description of the genus Nisaea Urios et al. 2008.</title>
        <authorList>
            <person name="Kwon K."/>
        </authorList>
    </citation>
    <scope>NUCLEOTIDE SEQUENCE</scope>
    <source>
        <strain evidence="2">MEBiC11861</strain>
    </source>
</reference>
<evidence type="ECO:0000313" key="3">
    <source>
        <dbReference type="Proteomes" id="UP001060336"/>
    </source>
</evidence>
<organism evidence="2 3">
    <name type="scientific">Nisaea acidiphila</name>
    <dbReference type="NCBI Taxonomy" id="1862145"/>
    <lineage>
        <taxon>Bacteria</taxon>
        <taxon>Pseudomonadati</taxon>
        <taxon>Pseudomonadota</taxon>
        <taxon>Alphaproteobacteria</taxon>
        <taxon>Rhodospirillales</taxon>
        <taxon>Thalassobaculaceae</taxon>
        <taxon>Nisaea</taxon>
    </lineage>
</organism>
<gene>
    <name evidence="2" type="ORF">NUH88_01005</name>
</gene>
<dbReference type="AlphaFoldDB" id="A0A9J7ASM6"/>
<protein>
    <submittedName>
        <fullName evidence="2">GcrA family cell cycle regulator</fullName>
    </submittedName>
</protein>
<sequence>MAESAVSAWTDDRLEQLKQLWADGLSITQIGNELGVSRNAVVGKVHRMGLPKRQSPIVRSDKPVEPKKRKLSPLAAQEWDRNKCSWPIGDPKSPDFKFCGERVEPGRPYCTTHCAVAYTNMRNTAAA</sequence>
<proteinExistence type="predicted"/>
<dbReference type="Proteomes" id="UP001060336">
    <property type="component" value="Chromosome"/>
</dbReference>